<evidence type="ECO:0000256" key="5">
    <source>
        <dbReference type="ARBA" id="ARBA00022840"/>
    </source>
</evidence>
<dbReference type="HAMAP" id="MF_00065">
    <property type="entry name" value="Adenylyl_sulf_kinase"/>
    <property type="match status" value="1"/>
</dbReference>
<dbReference type="PANTHER" id="PTHR42700:SF1">
    <property type="entry name" value="SULFATE ADENYLYLTRANSFERASE"/>
    <property type="match status" value="1"/>
</dbReference>
<evidence type="ECO:0000259" key="8">
    <source>
        <dbReference type="Pfam" id="PF01583"/>
    </source>
</evidence>
<keyword evidence="5 6" id="KW-0067">ATP-binding</keyword>
<dbReference type="InterPro" id="IPR027417">
    <property type="entry name" value="P-loop_NTPase"/>
</dbReference>
<dbReference type="NCBIfam" id="NF003013">
    <property type="entry name" value="PRK03846.1"/>
    <property type="match status" value="1"/>
</dbReference>
<evidence type="ECO:0000256" key="3">
    <source>
        <dbReference type="ARBA" id="ARBA00022679"/>
    </source>
</evidence>
<dbReference type="GO" id="GO:0010134">
    <property type="term" value="P:sulfate assimilation via adenylyl sulfate reduction"/>
    <property type="evidence" value="ECO:0007669"/>
    <property type="project" value="TreeGrafter"/>
</dbReference>
<name>A0A3A3GAZ0_PANTH</name>
<comment type="caution">
    <text evidence="9">The sequence shown here is derived from an EMBL/GenBank/DDBJ whole genome shotgun (WGS) entry which is preliminary data.</text>
</comment>
<evidence type="ECO:0000256" key="6">
    <source>
        <dbReference type="HAMAP-Rule" id="MF_00065"/>
    </source>
</evidence>
<dbReference type="GO" id="GO:0070814">
    <property type="term" value="P:hydrogen sulfide biosynthetic process"/>
    <property type="evidence" value="ECO:0007669"/>
    <property type="project" value="UniProtKB-UniRule"/>
</dbReference>
<evidence type="ECO:0000256" key="2">
    <source>
        <dbReference type="ARBA" id="ARBA00012121"/>
    </source>
</evidence>
<comment type="catalytic activity">
    <reaction evidence="1 6 7">
        <text>adenosine 5'-phosphosulfate + ATP = 3'-phosphoadenylyl sulfate + ADP + H(+)</text>
        <dbReference type="Rhea" id="RHEA:24152"/>
        <dbReference type="ChEBI" id="CHEBI:15378"/>
        <dbReference type="ChEBI" id="CHEBI:30616"/>
        <dbReference type="ChEBI" id="CHEBI:58243"/>
        <dbReference type="ChEBI" id="CHEBI:58339"/>
        <dbReference type="ChEBI" id="CHEBI:456216"/>
        <dbReference type="EC" id="2.7.1.25"/>
    </reaction>
</comment>
<dbReference type="GO" id="GO:0019379">
    <property type="term" value="P:sulfate assimilation, phosphoadenylyl sulfate reduction by phosphoadenylyl-sulfate reductase (thioredoxin)"/>
    <property type="evidence" value="ECO:0007669"/>
    <property type="project" value="TreeGrafter"/>
</dbReference>
<dbReference type="InterPro" id="IPR050512">
    <property type="entry name" value="Sulf_AdTrans/APS_kinase"/>
</dbReference>
<proteinExistence type="inferred from homology"/>
<dbReference type="SUPFAM" id="SSF52540">
    <property type="entry name" value="P-loop containing nucleoside triphosphate hydrolases"/>
    <property type="match status" value="1"/>
</dbReference>
<dbReference type="Pfam" id="PF01583">
    <property type="entry name" value="APS_kinase"/>
    <property type="match status" value="1"/>
</dbReference>
<protein>
    <recommendedName>
        <fullName evidence="2 6">Adenylyl-sulfate kinase</fullName>
        <ecNumber evidence="2 6">2.7.1.25</ecNumber>
    </recommendedName>
    <alternativeName>
        <fullName evidence="6">APS kinase</fullName>
    </alternativeName>
    <alternativeName>
        <fullName evidence="6">ATP adenosine-5'-phosphosulfate 3'-phosphotransferase</fullName>
    </alternativeName>
    <alternativeName>
        <fullName evidence="6">Adenosine-5'-phosphosulfate kinase</fullName>
    </alternativeName>
</protein>
<dbReference type="Gene3D" id="3.40.50.300">
    <property type="entry name" value="P-loop containing nucleotide triphosphate hydrolases"/>
    <property type="match status" value="1"/>
</dbReference>
<evidence type="ECO:0000256" key="7">
    <source>
        <dbReference type="RuleBase" id="RU004347"/>
    </source>
</evidence>
<dbReference type="InterPro" id="IPR059117">
    <property type="entry name" value="APS_kinase_dom"/>
</dbReference>
<comment type="function">
    <text evidence="6 7">Catalyzes the synthesis of activated sulfate.</text>
</comment>
<gene>
    <name evidence="6 9" type="primary">cysC</name>
    <name evidence="9" type="ORF">DQX05_28490</name>
</gene>
<sequence>MSEHAFTLWLTGYSGAGKTTMAHAIAASLRSHGRRVECLDGDELRAAIGKGLGFSREDRMENIRRIVYISGMLARNGIIPIVSVISPYGDMRAYAREQLAPFVEVFVDCPLDECERRDPKGLYARARQGAIPMFTGVSDVYEPPEAPEIVLPTDRCSVEDGVQLALNRLQELSLLT</sequence>
<dbReference type="GO" id="GO:0004020">
    <property type="term" value="F:adenylylsulfate kinase activity"/>
    <property type="evidence" value="ECO:0007669"/>
    <property type="project" value="UniProtKB-UniRule"/>
</dbReference>
<keyword evidence="4 6" id="KW-0547">Nucleotide-binding</keyword>
<dbReference type="PANTHER" id="PTHR42700">
    <property type="entry name" value="SULFATE ADENYLYLTRANSFERASE"/>
    <property type="match status" value="1"/>
</dbReference>
<dbReference type="Proteomes" id="UP000266177">
    <property type="component" value="Unassembled WGS sequence"/>
</dbReference>
<evidence type="ECO:0000313" key="9">
    <source>
        <dbReference type="EMBL" id="RJG16959.1"/>
    </source>
</evidence>
<dbReference type="EC" id="2.7.1.25" evidence="2 6"/>
<dbReference type="GO" id="GO:0005737">
    <property type="term" value="C:cytoplasm"/>
    <property type="evidence" value="ECO:0007669"/>
    <property type="project" value="TreeGrafter"/>
</dbReference>
<dbReference type="NCBIfam" id="TIGR00455">
    <property type="entry name" value="apsK"/>
    <property type="match status" value="1"/>
</dbReference>
<reference evidence="9 10" key="1">
    <citation type="submission" date="2018-09" db="EMBL/GenBank/DDBJ databases">
        <title>Paenibacillus SK2017-BO5.</title>
        <authorList>
            <person name="Piskunova J.V."/>
            <person name="Dubiley S.A."/>
            <person name="Severinov K.V."/>
        </authorList>
    </citation>
    <scope>NUCLEOTIDE SEQUENCE [LARGE SCALE GENOMIC DNA]</scope>
    <source>
        <strain evidence="9 10">BO5</strain>
    </source>
</reference>
<accession>A0A3A3GAZ0</accession>
<dbReference type="UniPathway" id="UPA00140">
    <property type="reaction ID" value="UER00205"/>
</dbReference>
<dbReference type="RefSeq" id="WP_119796640.1">
    <property type="nucleotide sequence ID" value="NZ_QYZD01000055.1"/>
</dbReference>
<keyword evidence="3 6" id="KW-0808">Transferase</keyword>
<dbReference type="AlphaFoldDB" id="A0A3A3GAZ0"/>
<evidence type="ECO:0000313" key="10">
    <source>
        <dbReference type="Proteomes" id="UP000266177"/>
    </source>
</evidence>
<keyword evidence="6 7" id="KW-0418">Kinase</keyword>
<comment type="similarity">
    <text evidence="6 7">Belongs to the APS kinase family.</text>
</comment>
<dbReference type="InterPro" id="IPR002891">
    <property type="entry name" value="APS"/>
</dbReference>
<dbReference type="OrthoDB" id="9804504at2"/>
<dbReference type="EMBL" id="QYZD01000055">
    <property type="protein sequence ID" value="RJG16959.1"/>
    <property type="molecule type" value="Genomic_DNA"/>
</dbReference>
<feature type="domain" description="APS kinase" evidence="8">
    <location>
        <begin position="5"/>
        <end position="151"/>
    </location>
</feature>
<keyword evidence="6" id="KW-0597">Phosphoprotein</keyword>
<evidence type="ECO:0000256" key="1">
    <source>
        <dbReference type="ARBA" id="ARBA00001823"/>
    </source>
</evidence>
<organism evidence="9 10">
    <name type="scientific">Paenibacillus thiaminolyticus</name>
    <name type="common">Bacillus thiaminolyticus</name>
    <dbReference type="NCBI Taxonomy" id="49283"/>
    <lineage>
        <taxon>Bacteria</taxon>
        <taxon>Bacillati</taxon>
        <taxon>Bacillota</taxon>
        <taxon>Bacilli</taxon>
        <taxon>Bacillales</taxon>
        <taxon>Paenibacillaceae</taxon>
        <taxon>Paenibacillus</taxon>
    </lineage>
</organism>
<evidence type="ECO:0000256" key="4">
    <source>
        <dbReference type="ARBA" id="ARBA00022741"/>
    </source>
</evidence>
<feature type="binding site" evidence="6">
    <location>
        <begin position="12"/>
        <end position="19"/>
    </location>
    <ligand>
        <name>ATP</name>
        <dbReference type="ChEBI" id="CHEBI:30616"/>
    </ligand>
</feature>
<dbReference type="GO" id="GO:0005524">
    <property type="term" value="F:ATP binding"/>
    <property type="evidence" value="ECO:0007669"/>
    <property type="project" value="UniProtKB-UniRule"/>
</dbReference>
<feature type="active site" description="Phosphoserine intermediate" evidence="6">
    <location>
        <position position="86"/>
    </location>
</feature>
<dbReference type="GO" id="GO:0004781">
    <property type="term" value="F:sulfate adenylyltransferase (ATP) activity"/>
    <property type="evidence" value="ECO:0007669"/>
    <property type="project" value="TreeGrafter"/>
</dbReference>
<dbReference type="CDD" id="cd02027">
    <property type="entry name" value="APSK"/>
    <property type="match status" value="1"/>
</dbReference>
<comment type="pathway">
    <text evidence="6 7">Sulfur metabolism; hydrogen sulfide biosynthesis; sulfite from sulfate: step 2/3.</text>
</comment>